<reference evidence="1 2" key="1">
    <citation type="journal article" date="2016" name="Genome Announc.">
        <title>Draft Genome Sequence of Planomonospora sphaerica JCM9374, a Rare Actinomycete.</title>
        <authorList>
            <person name="Dohra H."/>
            <person name="Suzuki T."/>
            <person name="Inoue Y."/>
            <person name="Kodani S."/>
        </authorList>
    </citation>
    <scope>NUCLEOTIDE SEQUENCE [LARGE SCALE GENOMIC DNA]</scope>
    <source>
        <strain evidence="1 2">JCM 9374</strain>
    </source>
</reference>
<reference evidence="2" key="2">
    <citation type="submission" date="2016-04" db="EMBL/GenBank/DDBJ databases">
        <title>Planomonospora sphaerica JCM9374 whole genome shotgun sequence.</title>
        <authorList>
            <person name="Suzuki T."/>
            <person name="Dohra H."/>
            <person name="Kodani S."/>
        </authorList>
    </citation>
    <scope>NUCLEOTIDE SEQUENCE [LARGE SCALE GENOMIC DNA]</scope>
    <source>
        <strain evidence="2">JCM 9374</strain>
    </source>
</reference>
<dbReference type="OrthoDB" id="3536393at2"/>
<dbReference type="Proteomes" id="UP000077701">
    <property type="component" value="Unassembled WGS sequence"/>
</dbReference>
<comment type="caution">
    <text evidence="1">The sequence shown here is derived from an EMBL/GenBank/DDBJ whole genome shotgun (WGS) entry which is preliminary data.</text>
</comment>
<keyword evidence="2" id="KW-1185">Reference proteome</keyword>
<name>A0A161LJ16_9ACTN</name>
<gene>
    <name evidence="1" type="ORF">PS9374_04509</name>
</gene>
<dbReference type="STRING" id="161355.PS9374_04509"/>
<evidence type="ECO:0000313" key="1">
    <source>
        <dbReference type="EMBL" id="GAT68844.1"/>
    </source>
</evidence>
<sequence>MGELSVGDIVEVVSLQGRPADTATWLLGCTGRVTWVAPRGPLVQVTIDAPPSAAGHTVALHRNGLAVRKQADVSPPRVSPQIGDPITVLSVRYSSTDIHRYEDDLVGQHGRVVQPMRGGTHALVELATEIKISGGGYTRRWVLHVDDLDVRDTASSSVPAMAPFDVLDGCGYGSGITGKDTDPQVHAIPLPATHPIAIAACQARTTPVLVGSWCIPWSALMSRACAACIAVLTDLQEGAATHRAGIDAPPQAPLEQ</sequence>
<protein>
    <submittedName>
        <fullName evidence="1">Uncharacterized protein</fullName>
    </submittedName>
</protein>
<organism evidence="1 2">
    <name type="scientific">Planomonospora sphaerica</name>
    <dbReference type="NCBI Taxonomy" id="161355"/>
    <lineage>
        <taxon>Bacteria</taxon>
        <taxon>Bacillati</taxon>
        <taxon>Actinomycetota</taxon>
        <taxon>Actinomycetes</taxon>
        <taxon>Streptosporangiales</taxon>
        <taxon>Streptosporangiaceae</taxon>
        <taxon>Planomonospora</taxon>
    </lineage>
</organism>
<dbReference type="RefSeq" id="WP_068899738.1">
    <property type="nucleotide sequence ID" value="NZ_BDCX01000011.1"/>
</dbReference>
<proteinExistence type="predicted"/>
<accession>A0A161LJ16</accession>
<dbReference type="AlphaFoldDB" id="A0A161LJ16"/>
<evidence type="ECO:0000313" key="2">
    <source>
        <dbReference type="Proteomes" id="UP000077701"/>
    </source>
</evidence>
<dbReference type="EMBL" id="BDCX01000011">
    <property type="protein sequence ID" value="GAT68844.1"/>
    <property type="molecule type" value="Genomic_DNA"/>
</dbReference>